<dbReference type="PROSITE" id="PS51186">
    <property type="entry name" value="GNAT"/>
    <property type="match status" value="1"/>
</dbReference>
<gene>
    <name evidence="2" type="ORF">NBM05_04465</name>
</gene>
<organism evidence="2 3">
    <name type="scientific">Rothia santali</name>
    <dbReference type="NCBI Taxonomy" id="2949643"/>
    <lineage>
        <taxon>Bacteria</taxon>
        <taxon>Bacillati</taxon>
        <taxon>Actinomycetota</taxon>
        <taxon>Actinomycetes</taxon>
        <taxon>Micrococcales</taxon>
        <taxon>Micrococcaceae</taxon>
        <taxon>Rothia</taxon>
    </lineage>
</organism>
<evidence type="ECO:0000313" key="3">
    <source>
        <dbReference type="Proteomes" id="UP001139502"/>
    </source>
</evidence>
<dbReference type="GO" id="GO:0008999">
    <property type="term" value="F:protein-N-terminal-alanine acetyltransferase activity"/>
    <property type="evidence" value="ECO:0007669"/>
    <property type="project" value="TreeGrafter"/>
</dbReference>
<dbReference type="CDD" id="cd04301">
    <property type="entry name" value="NAT_SF"/>
    <property type="match status" value="1"/>
</dbReference>
<dbReference type="PANTHER" id="PTHR43441:SF6">
    <property type="entry name" value="N-ACETYLTRANSFERASE DOMAIN-CONTAINING PROTEIN"/>
    <property type="match status" value="1"/>
</dbReference>
<dbReference type="GO" id="GO:0005737">
    <property type="term" value="C:cytoplasm"/>
    <property type="evidence" value="ECO:0007669"/>
    <property type="project" value="TreeGrafter"/>
</dbReference>
<accession>A0A9X2HBQ2</accession>
<evidence type="ECO:0000259" key="1">
    <source>
        <dbReference type="PROSITE" id="PS51186"/>
    </source>
</evidence>
<dbReference type="EMBL" id="JANAFB010000007">
    <property type="protein sequence ID" value="MCP3425295.1"/>
    <property type="molecule type" value="Genomic_DNA"/>
</dbReference>
<comment type="caution">
    <text evidence="2">The sequence shown here is derived from an EMBL/GenBank/DDBJ whole genome shotgun (WGS) entry which is preliminary data.</text>
</comment>
<dbReference type="RefSeq" id="WP_254165409.1">
    <property type="nucleotide sequence ID" value="NZ_JANAFB010000007.1"/>
</dbReference>
<evidence type="ECO:0000313" key="2">
    <source>
        <dbReference type="EMBL" id="MCP3425295.1"/>
    </source>
</evidence>
<keyword evidence="3" id="KW-1185">Reference proteome</keyword>
<dbReference type="GO" id="GO:1990189">
    <property type="term" value="F:protein N-terminal-serine acetyltransferase activity"/>
    <property type="evidence" value="ECO:0007669"/>
    <property type="project" value="TreeGrafter"/>
</dbReference>
<reference evidence="2" key="1">
    <citation type="submission" date="2022-06" db="EMBL/GenBank/DDBJ databases">
        <title>Rothia sp. isolated from sandalwood seedling.</title>
        <authorList>
            <person name="Tuikhar N."/>
            <person name="Kirdat K."/>
            <person name="Thorat V."/>
            <person name="Swetha P."/>
            <person name="Padma S."/>
            <person name="Sundararaj R."/>
            <person name="Yadav A."/>
        </authorList>
    </citation>
    <scope>NUCLEOTIDE SEQUENCE</scope>
    <source>
        <strain evidence="2">AR01</strain>
    </source>
</reference>
<feature type="domain" description="N-acetyltransferase" evidence="1">
    <location>
        <begin position="1"/>
        <end position="153"/>
    </location>
</feature>
<name>A0A9X2HBQ2_9MICC</name>
<sequence length="153" mass="16462">MRLLVAGGEGVAEREGLTPFVASEECVVAWRMRIGQIEASPAEAAWVTRLIYADGVEGPVGIAGFHGPPDARGMVEAGYHVDPGHRRRGYARAALEAMLAVARARPEVRVVRATIAPANLVSQRIVRSAGFAVTGEQWDEADGFEIVWELDVV</sequence>
<dbReference type="Proteomes" id="UP001139502">
    <property type="component" value="Unassembled WGS sequence"/>
</dbReference>
<dbReference type="InterPro" id="IPR051908">
    <property type="entry name" value="Ribosomal_N-acetyltransferase"/>
</dbReference>
<dbReference type="AlphaFoldDB" id="A0A9X2HBQ2"/>
<dbReference type="PANTHER" id="PTHR43441">
    <property type="entry name" value="RIBOSOMAL-PROTEIN-SERINE ACETYLTRANSFERASE"/>
    <property type="match status" value="1"/>
</dbReference>
<protein>
    <submittedName>
        <fullName evidence="2">GNAT family N-acetyltransferase</fullName>
    </submittedName>
</protein>
<dbReference type="SUPFAM" id="SSF55729">
    <property type="entry name" value="Acyl-CoA N-acyltransferases (Nat)"/>
    <property type="match status" value="1"/>
</dbReference>
<dbReference type="Gene3D" id="3.40.630.30">
    <property type="match status" value="1"/>
</dbReference>
<dbReference type="Pfam" id="PF13302">
    <property type="entry name" value="Acetyltransf_3"/>
    <property type="match status" value="1"/>
</dbReference>
<proteinExistence type="predicted"/>
<dbReference type="InterPro" id="IPR016181">
    <property type="entry name" value="Acyl_CoA_acyltransferase"/>
</dbReference>
<dbReference type="InterPro" id="IPR000182">
    <property type="entry name" value="GNAT_dom"/>
</dbReference>